<dbReference type="Proteomes" id="UP000179807">
    <property type="component" value="Unassembled WGS sequence"/>
</dbReference>
<name>A0A1J4JG79_9EUKA</name>
<accession>A0A1J4JG79</accession>
<dbReference type="EMBL" id="MLAK01001071">
    <property type="protein sequence ID" value="OHS98152.1"/>
    <property type="molecule type" value="Genomic_DNA"/>
</dbReference>
<comment type="caution">
    <text evidence="1">The sequence shown here is derived from an EMBL/GenBank/DDBJ whole genome shotgun (WGS) entry which is preliminary data.</text>
</comment>
<dbReference type="VEuPathDB" id="TrichDB:TRFO_08996"/>
<dbReference type="OrthoDB" id="10654155at2759"/>
<reference evidence="1" key="1">
    <citation type="submission" date="2016-10" db="EMBL/GenBank/DDBJ databases">
        <authorList>
            <person name="Benchimol M."/>
            <person name="Almeida L.G."/>
            <person name="Vasconcelos A.T."/>
            <person name="Perreira-Neves A."/>
            <person name="Rosa I.A."/>
            <person name="Tasca T."/>
            <person name="Bogo M.R."/>
            <person name="de Souza W."/>
        </authorList>
    </citation>
    <scope>NUCLEOTIDE SEQUENCE [LARGE SCALE GENOMIC DNA]</scope>
    <source>
        <strain evidence="1">K</strain>
    </source>
</reference>
<gene>
    <name evidence="1" type="ORF">TRFO_08996</name>
</gene>
<sequence length="185" mass="22097">MKRRFEPVQSQVLDKFEKNKHYQWHMIRVHNSKSLIDNSQPELSPRHQLIAFKASQRQKAHMNQNNPQFKSQSKQKMIVNKAKEIREKEILRTIQQSQPHYFINNINPRIFMNDSILKGTRNQNDFDEISQMKSYVPFYPTQARKEKVLKGIHKKPTGNQIPKYIIEDDSEELNELTEDSDEEDF</sequence>
<protein>
    <submittedName>
        <fullName evidence="1">Uncharacterized protein</fullName>
    </submittedName>
</protein>
<proteinExistence type="predicted"/>
<evidence type="ECO:0000313" key="1">
    <source>
        <dbReference type="EMBL" id="OHS98152.1"/>
    </source>
</evidence>
<keyword evidence="2" id="KW-1185">Reference proteome</keyword>
<dbReference type="GeneID" id="94829326"/>
<dbReference type="RefSeq" id="XP_068351289.1">
    <property type="nucleotide sequence ID" value="XM_068494622.1"/>
</dbReference>
<evidence type="ECO:0000313" key="2">
    <source>
        <dbReference type="Proteomes" id="UP000179807"/>
    </source>
</evidence>
<organism evidence="1 2">
    <name type="scientific">Tritrichomonas foetus</name>
    <dbReference type="NCBI Taxonomy" id="1144522"/>
    <lineage>
        <taxon>Eukaryota</taxon>
        <taxon>Metamonada</taxon>
        <taxon>Parabasalia</taxon>
        <taxon>Tritrichomonadida</taxon>
        <taxon>Tritrichomonadidae</taxon>
        <taxon>Tritrichomonas</taxon>
    </lineage>
</organism>
<dbReference type="AlphaFoldDB" id="A0A1J4JG79"/>